<evidence type="ECO:0000256" key="1">
    <source>
        <dbReference type="ARBA" id="ARBA00022737"/>
    </source>
</evidence>
<feature type="domain" description="Fibronectin type-II" evidence="5">
    <location>
        <begin position="271"/>
        <end position="317"/>
    </location>
</feature>
<dbReference type="PROSITE" id="PS50022">
    <property type="entry name" value="FA58C_3"/>
    <property type="match status" value="2"/>
</dbReference>
<dbReference type="PANTHER" id="PTHR24543:SF335">
    <property type="entry name" value="EGF-LIKE REPEAT AND DISCOIDIN I-LIKE DOMAIN-CONTAINING PROTEIN 3"/>
    <property type="match status" value="1"/>
</dbReference>
<dbReference type="PROSITE" id="PS01285">
    <property type="entry name" value="FA58C_1"/>
    <property type="match status" value="1"/>
</dbReference>
<comment type="caution">
    <text evidence="3">Lacks conserved residue(s) required for the propagation of feature annotation.</text>
</comment>
<dbReference type="SUPFAM" id="SSF57630">
    <property type="entry name" value="GLA-domain"/>
    <property type="match status" value="1"/>
</dbReference>
<dbReference type="InterPro" id="IPR013806">
    <property type="entry name" value="Kringle-like"/>
</dbReference>
<dbReference type="GO" id="GO:0005509">
    <property type="term" value="F:calcium ion binding"/>
    <property type="evidence" value="ECO:0007669"/>
    <property type="project" value="InterPro"/>
</dbReference>
<dbReference type="Pfam" id="PF00754">
    <property type="entry name" value="F5_F8_type_C"/>
    <property type="match status" value="2"/>
</dbReference>
<organism evidence="6 7">
    <name type="scientific">Pocillopora meandrina</name>
    <dbReference type="NCBI Taxonomy" id="46732"/>
    <lineage>
        <taxon>Eukaryota</taxon>
        <taxon>Metazoa</taxon>
        <taxon>Cnidaria</taxon>
        <taxon>Anthozoa</taxon>
        <taxon>Hexacorallia</taxon>
        <taxon>Scleractinia</taxon>
        <taxon>Astrocoeniina</taxon>
        <taxon>Pocilloporidae</taxon>
        <taxon>Pocillopora</taxon>
    </lineage>
</organism>
<evidence type="ECO:0000256" key="2">
    <source>
        <dbReference type="ARBA" id="ARBA00023157"/>
    </source>
</evidence>
<dbReference type="Gene3D" id="4.10.740.10">
    <property type="entry name" value="Coagulation Factor IX"/>
    <property type="match status" value="2"/>
</dbReference>
<dbReference type="InterPro" id="IPR036943">
    <property type="entry name" value="FN_type2_sf"/>
</dbReference>
<dbReference type="Proteomes" id="UP001159428">
    <property type="component" value="Unassembled WGS sequence"/>
</dbReference>
<evidence type="ECO:0008006" key="8">
    <source>
        <dbReference type="Google" id="ProtNLM"/>
    </source>
</evidence>
<accession>A0AAU9WP78</accession>
<dbReference type="CDD" id="cd00057">
    <property type="entry name" value="FA58C"/>
    <property type="match status" value="2"/>
</dbReference>
<dbReference type="InterPro" id="IPR008979">
    <property type="entry name" value="Galactose-bd-like_sf"/>
</dbReference>
<dbReference type="FunFam" id="2.60.120.260:FF:000016">
    <property type="entry name" value="Contactin-associated protein-like 4 isoform 1"/>
    <property type="match status" value="1"/>
</dbReference>
<keyword evidence="7" id="KW-1185">Reference proteome</keyword>
<feature type="domain" description="F5/8 type C" evidence="4">
    <location>
        <begin position="110"/>
        <end position="262"/>
    </location>
</feature>
<feature type="domain" description="F5/8 type C" evidence="4">
    <location>
        <begin position="391"/>
        <end position="543"/>
    </location>
</feature>
<evidence type="ECO:0000313" key="7">
    <source>
        <dbReference type="Proteomes" id="UP001159428"/>
    </source>
</evidence>
<dbReference type="AlphaFoldDB" id="A0AAU9WP78"/>
<evidence type="ECO:0000259" key="4">
    <source>
        <dbReference type="PROSITE" id="PS50022"/>
    </source>
</evidence>
<dbReference type="SMART" id="SM00231">
    <property type="entry name" value="FA58C"/>
    <property type="match status" value="2"/>
</dbReference>
<dbReference type="GO" id="GO:0005576">
    <property type="term" value="C:extracellular region"/>
    <property type="evidence" value="ECO:0007669"/>
    <property type="project" value="InterPro"/>
</dbReference>
<dbReference type="PANTHER" id="PTHR24543">
    <property type="entry name" value="MULTICOPPER OXIDASE-RELATED"/>
    <property type="match status" value="1"/>
</dbReference>
<dbReference type="SUPFAM" id="SSF57440">
    <property type="entry name" value="Kringle-like"/>
    <property type="match status" value="2"/>
</dbReference>
<comment type="caution">
    <text evidence="6">The sequence shown here is derived from an EMBL/GenBank/DDBJ whole genome shotgun (WGS) entry which is preliminary data.</text>
</comment>
<dbReference type="InterPro" id="IPR000562">
    <property type="entry name" value="FN_type2_dom"/>
</dbReference>
<dbReference type="Pfam" id="PF00040">
    <property type="entry name" value="fn2"/>
    <property type="match status" value="2"/>
</dbReference>
<dbReference type="EMBL" id="CALNXJ010000018">
    <property type="protein sequence ID" value="CAH3121214.1"/>
    <property type="molecule type" value="Genomic_DNA"/>
</dbReference>
<protein>
    <recommendedName>
        <fullName evidence="8">F5/8 type C domain-containing protein</fullName>
    </recommendedName>
</protein>
<reference evidence="6 7" key="1">
    <citation type="submission" date="2022-05" db="EMBL/GenBank/DDBJ databases">
        <authorList>
            <consortium name="Genoscope - CEA"/>
            <person name="William W."/>
        </authorList>
    </citation>
    <scope>NUCLEOTIDE SEQUENCE [LARGE SCALE GENOMIC DNA]</scope>
</reference>
<keyword evidence="2" id="KW-1015">Disulfide bond</keyword>
<keyword evidence="1" id="KW-0677">Repeat</keyword>
<evidence type="ECO:0000259" key="5">
    <source>
        <dbReference type="PROSITE" id="PS51092"/>
    </source>
</evidence>
<dbReference type="SMART" id="SM00059">
    <property type="entry name" value="FN2"/>
    <property type="match status" value="2"/>
</dbReference>
<dbReference type="InterPro" id="IPR035972">
    <property type="entry name" value="GLA-like_dom_SF"/>
</dbReference>
<dbReference type="InterPro" id="IPR017857">
    <property type="entry name" value="Coagulation_fac-like_Gla_dom"/>
</dbReference>
<dbReference type="InterPro" id="IPR000421">
    <property type="entry name" value="FA58C"/>
</dbReference>
<sequence>MKRVGELFITVPGAKLLCKLQMRFFMSFAVLLAFTGSSQGRLIPRDKIVLNKKEAFDFFGFFKDIDHECYEEGCTFGEVVDHYGYKEKSYEYWNTYQCEKFQKGCTDKECRGNSVGIEDPDKVSGGGIVASSWLRSNLDFAPSQGRLHNEKGSWCADKQEEDPKPYLQVELPLRTGVCAVATQGSALYDTDYVTKYEIQTSLDKGNWVTYQENGTDKIFHGNTNADHMLKINLDQPVLAMFVRFVIKEFVEWPCMRVEVYGTPANCTVRTKDNECCVFPFMYKGERHFSCLSSLFNGDWCATTHDYDKDKKWGECLGLSHRAQDVVVSKKEATSFYKRFFLDNDIYEECYGEESCDFEEVVEKYGHSEQSYEYWNTYTCNTTNKRCKDVACRGYPIGMESGKISDENIVASSWQEPFHAFRPEKGRLHKDNGVWCPNTLGEVDKGYYLQVEFPGRYNICAVATQGSPLYDTDWVTKYRLQYSMDGQNFTFYTENGEVKEFSGNTNANEMVKNDLNRPITAHFIRFVPVEWNYKPCMRVEVYGSAIACPWKTKNDKCCVFPFTYKGKKYYKCIVDWVWMPWCATTSNFDKDNEWENCLPSTY</sequence>
<name>A0AAU9WP78_9CNID</name>
<dbReference type="SUPFAM" id="SSF49785">
    <property type="entry name" value="Galactose-binding domain-like"/>
    <property type="match status" value="2"/>
</dbReference>
<dbReference type="CDD" id="cd00062">
    <property type="entry name" value="FN2"/>
    <property type="match status" value="2"/>
</dbReference>
<evidence type="ECO:0000313" key="6">
    <source>
        <dbReference type="EMBL" id="CAH3121214.1"/>
    </source>
</evidence>
<dbReference type="PROSITE" id="PS51092">
    <property type="entry name" value="FN2_2"/>
    <property type="match status" value="2"/>
</dbReference>
<proteinExistence type="predicted"/>
<evidence type="ECO:0000256" key="3">
    <source>
        <dbReference type="PROSITE-ProRule" id="PRU00479"/>
    </source>
</evidence>
<dbReference type="Gene3D" id="2.60.120.260">
    <property type="entry name" value="Galactose-binding domain-like"/>
    <property type="match status" value="2"/>
</dbReference>
<feature type="domain" description="Fibronectin type-II" evidence="5">
    <location>
        <begin position="552"/>
        <end position="598"/>
    </location>
</feature>
<gene>
    <name evidence="6" type="ORF">PMEA_00009083</name>
</gene>
<dbReference type="Gene3D" id="2.10.10.10">
    <property type="entry name" value="Fibronectin, type II, collagen-binding"/>
    <property type="match status" value="2"/>
</dbReference>